<gene>
    <name evidence="1" type="ORF">ACFSJ0_52610</name>
</gene>
<name>A0ABW4GSF1_9ACTN</name>
<dbReference type="EMBL" id="JBHUCM010000050">
    <property type="protein sequence ID" value="MFD1545768.1"/>
    <property type="molecule type" value="Genomic_DNA"/>
</dbReference>
<sequence length="219" mass="24775">MGEPKDYFLDLLRGWVQGACREWGYSEISESYFAGIYQRLPAGVRALVAAGYREGLIEPVGTYRFTLRGLPPGKGPYAWVSRHARTRVPSMNWEYLVQAAEYARVYAALSPKGYLVAAEDRLMDITISESDGTLKWYIEVKERASEVPDFVRRLAEYGLSGVDLDAPDRANDALRKAKYLVLYRPVYLSISAIGLRRDFQVTYPADNRFALVDDMVPLA</sequence>
<accession>A0ABW4GSF1</accession>
<evidence type="ECO:0000313" key="1">
    <source>
        <dbReference type="EMBL" id="MFD1545768.1"/>
    </source>
</evidence>
<proteinExistence type="predicted"/>
<protein>
    <recommendedName>
        <fullName evidence="3">REase associating with pPIWI RE domain-containing protein</fullName>
    </recommendedName>
</protein>
<keyword evidence="2" id="KW-1185">Reference proteome</keyword>
<evidence type="ECO:0008006" key="3">
    <source>
        <dbReference type="Google" id="ProtNLM"/>
    </source>
</evidence>
<dbReference type="RefSeq" id="WP_219539488.1">
    <property type="nucleotide sequence ID" value="NZ_JAHKRM010000063.1"/>
</dbReference>
<comment type="caution">
    <text evidence="1">The sequence shown here is derived from an EMBL/GenBank/DDBJ whole genome shotgun (WGS) entry which is preliminary data.</text>
</comment>
<dbReference type="Proteomes" id="UP001597097">
    <property type="component" value="Unassembled WGS sequence"/>
</dbReference>
<evidence type="ECO:0000313" key="2">
    <source>
        <dbReference type="Proteomes" id="UP001597097"/>
    </source>
</evidence>
<reference evidence="2" key="1">
    <citation type="journal article" date="2019" name="Int. J. Syst. Evol. Microbiol.">
        <title>The Global Catalogue of Microorganisms (GCM) 10K type strain sequencing project: providing services to taxonomists for standard genome sequencing and annotation.</title>
        <authorList>
            <consortium name="The Broad Institute Genomics Platform"/>
            <consortium name="The Broad Institute Genome Sequencing Center for Infectious Disease"/>
            <person name="Wu L."/>
            <person name="Ma J."/>
        </authorList>
    </citation>
    <scope>NUCLEOTIDE SEQUENCE [LARGE SCALE GENOMIC DNA]</scope>
    <source>
        <strain evidence="2">CGMCC 1.15399</strain>
    </source>
</reference>
<organism evidence="1 2">
    <name type="scientific">Nonomuraea guangzhouensis</name>
    <dbReference type="NCBI Taxonomy" id="1291555"/>
    <lineage>
        <taxon>Bacteria</taxon>
        <taxon>Bacillati</taxon>
        <taxon>Actinomycetota</taxon>
        <taxon>Actinomycetes</taxon>
        <taxon>Streptosporangiales</taxon>
        <taxon>Streptosporangiaceae</taxon>
        <taxon>Nonomuraea</taxon>
    </lineage>
</organism>